<gene>
    <name evidence="2" type="ORF">A33Q_1197</name>
</gene>
<dbReference type="Proteomes" id="UP000006073">
    <property type="component" value="Unassembled WGS sequence"/>
</dbReference>
<organism evidence="2 3">
    <name type="scientific">Indibacter alkaliphilus (strain CCUG 57479 / KCTC 22604 / LW1)</name>
    <dbReference type="NCBI Taxonomy" id="1189612"/>
    <lineage>
        <taxon>Bacteria</taxon>
        <taxon>Pseudomonadati</taxon>
        <taxon>Bacteroidota</taxon>
        <taxon>Cytophagia</taxon>
        <taxon>Cytophagales</taxon>
        <taxon>Cyclobacteriaceae</taxon>
    </lineage>
</organism>
<reference evidence="2 3" key="1">
    <citation type="journal article" date="2013" name="Genome Announc.">
        <title>Draft Genome Sequence of Indibacter alkaliphilus Strain LW1T, Isolated from Lonar Lake, a Haloalkaline Lake in the Buldana District of Maharashtra, India.</title>
        <authorList>
            <person name="Singh A."/>
            <person name="Kumar Jangir P."/>
            <person name="Sharma R."/>
            <person name="Singh A."/>
            <person name="Kumar Pinnaka A."/>
            <person name="Shivaji S."/>
        </authorList>
    </citation>
    <scope>NUCLEOTIDE SEQUENCE [LARGE SCALE GENOMIC DNA]</scope>
    <source>
        <strain evidence="3">CCUG 57479 / KCTC 22604 / LW1</strain>
    </source>
</reference>
<dbReference type="RefSeq" id="WP_009032515.1">
    <property type="nucleotide sequence ID" value="NZ_ALWO02000023.1"/>
</dbReference>
<dbReference type="eggNOG" id="COG1232">
    <property type="taxonomic scope" value="Bacteria"/>
</dbReference>
<name>S2E8D5_INDAL</name>
<dbReference type="AlphaFoldDB" id="S2E8D5"/>
<dbReference type="EMBL" id="ALWO02000023">
    <property type="protein sequence ID" value="EOZ98543.1"/>
    <property type="molecule type" value="Genomic_DNA"/>
</dbReference>
<dbReference type="Gene3D" id="3.50.50.60">
    <property type="entry name" value="FAD/NAD(P)-binding domain"/>
    <property type="match status" value="1"/>
</dbReference>
<protein>
    <submittedName>
        <fullName evidence="2">Oxidoreductase</fullName>
    </submittedName>
</protein>
<feature type="domain" description="Amine oxidase" evidence="1">
    <location>
        <begin position="14"/>
        <end position="410"/>
    </location>
</feature>
<keyword evidence="3" id="KW-1185">Reference proteome</keyword>
<evidence type="ECO:0000259" key="1">
    <source>
        <dbReference type="Pfam" id="PF01593"/>
    </source>
</evidence>
<dbReference type="STRING" id="1189612.A33Q_1197"/>
<dbReference type="InterPro" id="IPR036188">
    <property type="entry name" value="FAD/NAD-bd_sf"/>
</dbReference>
<dbReference type="PANTHER" id="PTHR42841">
    <property type="entry name" value="AMINE OXIDASE"/>
    <property type="match status" value="1"/>
</dbReference>
<dbReference type="SUPFAM" id="SSF51905">
    <property type="entry name" value="FAD/NAD(P)-binding domain"/>
    <property type="match status" value="1"/>
</dbReference>
<evidence type="ECO:0000313" key="2">
    <source>
        <dbReference type="EMBL" id="EOZ98543.1"/>
    </source>
</evidence>
<comment type="caution">
    <text evidence="2">The sequence shown here is derived from an EMBL/GenBank/DDBJ whole genome shotgun (WGS) entry which is preliminary data.</text>
</comment>
<dbReference type="InterPro" id="IPR002937">
    <property type="entry name" value="Amino_oxidase"/>
</dbReference>
<dbReference type="GO" id="GO:0016491">
    <property type="term" value="F:oxidoreductase activity"/>
    <property type="evidence" value="ECO:0007669"/>
    <property type="project" value="InterPro"/>
</dbReference>
<evidence type="ECO:0000313" key="3">
    <source>
        <dbReference type="Proteomes" id="UP000006073"/>
    </source>
</evidence>
<dbReference type="OrthoDB" id="9767561at2"/>
<sequence>MKNDSNIYIIGAGISGLIAAYELEKSGYAPIILEASDGVGGRVRTDEVDGFLLDRGFQVLLTAYPEAQRYLDYDALKLKYFDPGALILKPGNSFAVHDPLRNPSKALSMAFSSVGTLKDKLKMYQLTKTLKSRSDSEIFTSPNTSTLSFLRAFGFSEKIIDNFFKPFFKGIFLENNLDTSARMFQFVFKMFALGHAAVPENGMQAIPDYLRSKLLKTEIRFNQNVKSLNGKNIELESGEILTSDGLIVACRPDRILPQLSGQVKPFRKVVNIYYSLAKSFIAQPLIALLTDDHFLTNNLVFMTDVSKAYSKNDRALLSVSITKPVEVNEKLEKLVAIELSAVTNINAEYFEHVKTYEIFDALPDVEDMQVTIPATNSKAYDNVFLAGDYMLYGSLNAAMTSGRKAAEALILSQQPVY</sequence>
<proteinExistence type="predicted"/>
<accession>S2E8D5</accession>
<dbReference type="Pfam" id="PF01593">
    <property type="entry name" value="Amino_oxidase"/>
    <property type="match status" value="1"/>
</dbReference>